<evidence type="ECO:0000256" key="2">
    <source>
        <dbReference type="ARBA" id="ARBA00022527"/>
    </source>
</evidence>
<protein>
    <recommendedName>
        <fullName evidence="1">non-specific serine/threonine protein kinase</fullName>
        <ecNumber evidence="1">2.7.11.1</ecNumber>
    </recommendedName>
</protein>
<dbReference type="InterPro" id="IPR008271">
    <property type="entry name" value="Ser/Thr_kinase_AS"/>
</dbReference>
<accession>P89912</accession>
<dbReference type="SUPFAM" id="SSF56112">
    <property type="entry name" value="Protein kinase-like (PK-like)"/>
    <property type="match status" value="1"/>
</dbReference>
<dbReference type="PROSITE" id="PS50011">
    <property type="entry name" value="PROTEIN_KINASE_DOM"/>
    <property type="match status" value="1"/>
</dbReference>
<keyword evidence="4" id="KW-0547">Nucleotide-binding</keyword>
<dbReference type="PANTHER" id="PTHR24356:SF1">
    <property type="entry name" value="SERINE_THREONINE-PROTEIN KINASE GREATWALL"/>
    <property type="match status" value="1"/>
</dbReference>
<dbReference type="InterPro" id="IPR000719">
    <property type="entry name" value="Prot_kinase_dom"/>
</dbReference>
<keyword evidence="5 10" id="KW-0418">Kinase</keyword>
<keyword evidence="6" id="KW-0067">ATP-binding</keyword>
<dbReference type="EMBL" id="X99711">
    <property type="protein sequence ID" value="CAA68048.1"/>
    <property type="molecule type" value="Genomic_RNA"/>
</dbReference>
<evidence type="ECO:0000256" key="4">
    <source>
        <dbReference type="ARBA" id="ARBA00022741"/>
    </source>
</evidence>
<dbReference type="SMART" id="SM00220">
    <property type="entry name" value="S_TKc"/>
    <property type="match status" value="1"/>
</dbReference>
<dbReference type="Gene3D" id="1.10.510.10">
    <property type="entry name" value="Transferase(Phosphotransferase) domain 1"/>
    <property type="match status" value="1"/>
</dbReference>
<evidence type="ECO:0000256" key="6">
    <source>
        <dbReference type="ARBA" id="ARBA00022840"/>
    </source>
</evidence>
<dbReference type="GO" id="GO:0005524">
    <property type="term" value="F:ATP binding"/>
    <property type="evidence" value="ECO:0007669"/>
    <property type="project" value="UniProtKB-KW"/>
</dbReference>
<comment type="catalytic activity">
    <reaction evidence="8">
        <text>L-seryl-[protein] + ATP = O-phospho-L-seryl-[protein] + ADP + H(+)</text>
        <dbReference type="Rhea" id="RHEA:17989"/>
        <dbReference type="Rhea" id="RHEA-COMP:9863"/>
        <dbReference type="Rhea" id="RHEA-COMP:11604"/>
        <dbReference type="ChEBI" id="CHEBI:15378"/>
        <dbReference type="ChEBI" id="CHEBI:29999"/>
        <dbReference type="ChEBI" id="CHEBI:30616"/>
        <dbReference type="ChEBI" id="CHEBI:83421"/>
        <dbReference type="ChEBI" id="CHEBI:456216"/>
        <dbReference type="EC" id="2.7.11.1"/>
    </reaction>
</comment>
<evidence type="ECO:0000256" key="8">
    <source>
        <dbReference type="ARBA" id="ARBA00048679"/>
    </source>
</evidence>
<organismHost>
    <name type="scientific">Lepidoptera</name>
    <name type="common">moths &amp; butterflies</name>
    <dbReference type="NCBI Taxonomy" id="7088"/>
</organismHost>
<evidence type="ECO:0000313" key="10">
    <source>
        <dbReference type="EMBL" id="CAA68048.1"/>
    </source>
</evidence>
<keyword evidence="2" id="KW-0723">Serine/threonine-protein kinase</keyword>
<comment type="catalytic activity">
    <reaction evidence="7">
        <text>L-threonyl-[protein] + ATP = O-phospho-L-threonyl-[protein] + ADP + H(+)</text>
        <dbReference type="Rhea" id="RHEA:46608"/>
        <dbReference type="Rhea" id="RHEA-COMP:11060"/>
        <dbReference type="Rhea" id="RHEA-COMP:11605"/>
        <dbReference type="ChEBI" id="CHEBI:15378"/>
        <dbReference type="ChEBI" id="CHEBI:30013"/>
        <dbReference type="ChEBI" id="CHEBI:30616"/>
        <dbReference type="ChEBI" id="CHEBI:61977"/>
        <dbReference type="ChEBI" id="CHEBI:456216"/>
        <dbReference type="EC" id="2.7.11.1"/>
    </reaction>
</comment>
<evidence type="ECO:0000259" key="9">
    <source>
        <dbReference type="PROSITE" id="PS50011"/>
    </source>
</evidence>
<organism evidence="10">
    <name type="scientific">Spodoptera littoralis nuclear polyhedrosis virus</name>
    <name type="common">SlNPV</name>
    <dbReference type="NCBI Taxonomy" id="10456"/>
    <lineage>
        <taxon>Viruses</taxon>
        <taxon>Viruses incertae sedis</taxon>
        <taxon>Naldaviricetes</taxon>
        <taxon>Lefavirales</taxon>
        <taxon>Baculoviridae</taxon>
        <taxon>Alphabaculovirus</taxon>
        <taxon>Alphabaculovirus splittoralis</taxon>
    </lineage>
</organism>
<evidence type="ECO:0000256" key="7">
    <source>
        <dbReference type="ARBA" id="ARBA00047899"/>
    </source>
</evidence>
<dbReference type="InterPro" id="IPR011009">
    <property type="entry name" value="Kinase-like_dom_sf"/>
</dbReference>
<feature type="domain" description="Protein kinase" evidence="9">
    <location>
        <begin position="21"/>
        <end position="270"/>
    </location>
</feature>
<reference evidence="10" key="1">
    <citation type="journal article" date="1997" name="Arch. Virol.">
        <title>Enhancer element, repetitive sequences and gene organization in an 8-kbp region containing the polyhedrin gene of the Spodoptera littoralis nucleopolyhedrovirus.</title>
        <authorList>
            <person name="Faktor O."/>
            <person name="Toister-Achituv M."/>
            <person name="Nachum O."/>
        </authorList>
    </citation>
    <scope>NUCLEOTIDE SEQUENCE</scope>
    <source>
        <strain evidence="10">E15</strain>
    </source>
</reference>
<evidence type="ECO:0000256" key="5">
    <source>
        <dbReference type="ARBA" id="ARBA00022777"/>
    </source>
</evidence>
<dbReference type="InterPro" id="IPR050236">
    <property type="entry name" value="Ser_Thr_kinase_AGC"/>
</dbReference>
<evidence type="ECO:0000256" key="3">
    <source>
        <dbReference type="ARBA" id="ARBA00022679"/>
    </source>
</evidence>
<keyword evidence="3" id="KW-0808">Transferase</keyword>
<sequence>MDTRFVEDINQFCRDVQVHSGGGSSRLIDGKYGKVSVIRHTPTDKLFLKKTIKHENFDAIELTVHHLMRDHSNFIKLYYAFNTPKIHVLIMDYVEDGDLFEILKMDGPFSERKTANVVSQLVFALNSLHKHRIIHNDVKLENVLYTRSNRRVQLCDYGLCKPIGAVQKQDGTVDYFSPEKIRDQPYDETMDFWAVGVIAYELLSGEHPYKDGKDDDLDVDILKYRIEKSFRPIRKRDISEVAIDFIKNMLHPNVKSRLCKIKHITIHDFLYKEYEQYK</sequence>
<dbReference type="PROSITE" id="PS00108">
    <property type="entry name" value="PROTEIN_KINASE_ST"/>
    <property type="match status" value="1"/>
</dbReference>
<dbReference type="Pfam" id="PF00069">
    <property type="entry name" value="Pkinase"/>
    <property type="match status" value="1"/>
</dbReference>
<name>P89912_NPVSL</name>
<proteinExistence type="predicted"/>
<gene>
    <name evidence="10" type="primary">pk</name>
</gene>
<dbReference type="GO" id="GO:0004674">
    <property type="term" value="F:protein serine/threonine kinase activity"/>
    <property type="evidence" value="ECO:0007669"/>
    <property type="project" value="UniProtKB-KW"/>
</dbReference>
<dbReference type="PANTHER" id="PTHR24356">
    <property type="entry name" value="SERINE/THREONINE-PROTEIN KINASE"/>
    <property type="match status" value="1"/>
</dbReference>
<dbReference type="EC" id="2.7.11.1" evidence="1"/>
<evidence type="ECO:0000256" key="1">
    <source>
        <dbReference type="ARBA" id="ARBA00012513"/>
    </source>
</evidence>